<proteinExistence type="predicted"/>
<dbReference type="AlphaFoldDB" id="A0A427V8X0"/>
<gene>
    <name evidence="5" type="ORF">EGT71_01295</name>
    <name evidence="4" type="ORF">R4P48_01910</name>
</gene>
<evidence type="ECO:0000256" key="3">
    <source>
        <dbReference type="ARBA" id="ARBA00022842"/>
    </source>
</evidence>
<dbReference type="SFLD" id="SFLDG01140">
    <property type="entry name" value="C2.B:_Phosphomannomutase_and_P"/>
    <property type="match status" value="1"/>
</dbReference>
<dbReference type="NCBIfam" id="NF002976">
    <property type="entry name" value="PRK03669.1"/>
    <property type="match status" value="1"/>
</dbReference>
<dbReference type="GO" id="GO:0050531">
    <property type="term" value="F:mannosyl-3-phosphoglycerate phosphatase activity"/>
    <property type="evidence" value="ECO:0007669"/>
    <property type="project" value="UniProtKB-EC"/>
</dbReference>
<reference evidence="4 7" key="2">
    <citation type="submission" date="2023-10" db="EMBL/GenBank/DDBJ databases">
        <authorList>
            <person name="Dale J."/>
        </authorList>
    </citation>
    <scope>NUCLEOTIDE SEQUENCE [LARGE SCALE GENOMIC DNA]</scope>
    <source>
        <strain evidence="4 7">2023EL-00970</strain>
    </source>
</reference>
<accession>A0A427V8X0</accession>
<dbReference type="Pfam" id="PF08282">
    <property type="entry name" value="Hydrolase_3"/>
    <property type="match status" value="1"/>
</dbReference>
<dbReference type="InterPro" id="IPR006379">
    <property type="entry name" value="HAD-SF_hydro_IIB"/>
</dbReference>
<evidence type="ECO:0000256" key="2">
    <source>
        <dbReference type="ARBA" id="ARBA00022801"/>
    </source>
</evidence>
<dbReference type="GO" id="GO:0005829">
    <property type="term" value="C:cytosol"/>
    <property type="evidence" value="ECO:0007669"/>
    <property type="project" value="TreeGrafter"/>
</dbReference>
<dbReference type="EMBL" id="RHXB01000001">
    <property type="protein sequence ID" value="RSE29184.1"/>
    <property type="molecule type" value="Genomic_DNA"/>
</dbReference>
<dbReference type="NCBIfam" id="TIGR01486">
    <property type="entry name" value="HAD-SF-IIB-MPGP"/>
    <property type="match status" value="1"/>
</dbReference>
<organism evidence="5 6">
    <name type="scientific">Atlantibacter subterraneus</name>
    <dbReference type="NCBI Taxonomy" id="255519"/>
    <lineage>
        <taxon>Bacteria</taxon>
        <taxon>Pseudomonadati</taxon>
        <taxon>Pseudomonadota</taxon>
        <taxon>Gammaproteobacteria</taxon>
        <taxon>Enterobacterales</taxon>
        <taxon>Enterobacteriaceae</taxon>
        <taxon>Atlantibacter</taxon>
    </lineage>
</organism>
<sequence>MPSLTDSLIVVSDLDGCLIDSHTQQWSAALPVLDSLREHNIPVILCSSKTAAETIAIQNELGLQGEAFIAENGAVIQLNDEWDDHADYPRVINGDTHESIRKVLEELRQSEGYKFTTYDDVDDAMIGELTGLTPKMIALAKLQEASQTLIWRDSDERLSAFSEQLNNLGLCMMEGGHFWHVLDQRGGKGSALTWLIDQYRQREGRRPTTIGVGDSPNDVTMLDVADYAVIVQGYSKQPVVVKNDNPQRVYRTQAYGPEGWCEGLNYFLGSSV</sequence>
<dbReference type="Gene3D" id="3.30.980.20">
    <property type="entry name" value="Putative mannosyl-3-phosphoglycerate phosphatase, domain 2"/>
    <property type="match status" value="1"/>
</dbReference>
<dbReference type="GO" id="GO:0051479">
    <property type="term" value="P:mannosylglycerate biosynthetic process"/>
    <property type="evidence" value="ECO:0007669"/>
    <property type="project" value="InterPro"/>
</dbReference>
<keyword evidence="3" id="KW-0460">Magnesium</keyword>
<dbReference type="SUPFAM" id="SSF56784">
    <property type="entry name" value="HAD-like"/>
    <property type="match status" value="1"/>
</dbReference>
<comment type="caution">
    <text evidence="5">The sequence shown here is derived from an EMBL/GenBank/DDBJ whole genome shotgun (WGS) entry which is preliminary data.</text>
</comment>
<name>A0A427V8X0_9ENTR</name>
<dbReference type="SFLD" id="SFLDG01142">
    <property type="entry name" value="C2.B.2:_Mannosyl-3-phosphoglyc"/>
    <property type="match status" value="1"/>
</dbReference>
<dbReference type="RefSeq" id="WP_125292231.1">
    <property type="nucleotide sequence ID" value="NZ_CP100494.1"/>
</dbReference>
<dbReference type="GO" id="GO:0000287">
    <property type="term" value="F:magnesium ion binding"/>
    <property type="evidence" value="ECO:0007669"/>
    <property type="project" value="TreeGrafter"/>
</dbReference>
<dbReference type="Proteomes" id="UP000275331">
    <property type="component" value="Unassembled WGS sequence"/>
</dbReference>
<dbReference type="Gene3D" id="3.40.50.1000">
    <property type="entry name" value="HAD superfamily/HAD-like"/>
    <property type="match status" value="1"/>
</dbReference>
<dbReference type="EMBL" id="JAWLOF010000001">
    <property type="protein sequence ID" value="MDV7021439.1"/>
    <property type="molecule type" value="Genomic_DNA"/>
</dbReference>
<dbReference type="InterPro" id="IPR036412">
    <property type="entry name" value="HAD-like_sf"/>
</dbReference>
<dbReference type="Proteomes" id="UP001187066">
    <property type="component" value="Unassembled WGS sequence"/>
</dbReference>
<dbReference type="InterPro" id="IPR006381">
    <property type="entry name" value="HAD-SF-IIB-MPGP"/>
</dbReference>
<dbReference type="InterPro" id="IPR023214">
    <property type="entry name" value="HAD_sf"/>
</dbReference>
<evidence type="ECO:0000313" key="6">
    <source>
        <dbReference type="Proteomes" id="UP000275331"/>
    </source>
</evidence>
<dbReference type="SFLD" id="SFLDS00003">
    <property type="entry name" value="Haloacid_Dehalogenase"/>
    <property type="match status" value="1"/>
</dbReference>
<evidence type="ECO:0000313" key="5">
    <source>
        <dbReference type="EMBL" id="RSE29184.1"/>
    </source>
</evidence>
<dbReference type="CDD" id="cd07507">
    <property type="entry name" value="HAD_Pase"/>
    <property type="match status" value="1"/>
</dbReference>
<keyword evidence="1" id="KW-0479">Metal-binding</keyword>
<reference evidence="5 6" key="1">
    <citation type="submission" date="2018-10" db="EMBL/GenBank/DDBJ databases">
        <title>Transmission dynamics of multidrug resistant bacteria on intensive care unit surfaces.</title>
        <authorList>
            <person name="D'Souza A.W."/>
            <person name="Potter R.F."/>
            <person name="Wallace M."/>
            <person name="Shupe A."/>
            <person name="Patel S."/>
            <person name="Sun S."/>
            <person name="Gul D."/>
            <person name="Kwon J.H."/>
            <person name="Andleeb S."/>
            <person name="Burnham C.-A.D."/>
            <person name="Dantas G."/>
        </authorList>
    </citation>
    <scope>NUCLEOTIDE SEQUENCE [LARGE SCALE GENOMIC DNA]</scope>
    <source>
        <strain evidence="5 6">AS_373</strain>
    </source>
</reference>
<dbReference type="PANTHER" id="PTHR10000:SF8">
    <property type="entry name" value="HAD SUPERFAMILY HYDROLASE-LIKE, TYPE 3"/>
    <property type="match status" value="1"/>
</dbReference>
<protein>
    <submittedName>
        <fullName evidence="5">Mannosyl-3-phosphoglycerate phosphatase-related protein</fullName>
        <ecNumber evidence="4">3.1.3.70</ecNumber>
    </submittedName>
</protein>
<evidence type="ECO:0000313" key="7">
    <source>
        <dbReference type="Proteomes" id="UP001187066"/>
    </source>
</evidence>
<evidence type="ECO:0000313" key="4">
    <source>
        <dbReference type="EMBL" id="MDV7021439.1"/>
    </source>
</evidence>
<dbReference type="OrthoDB" id="193379at2"/>
<keyword evidence="7" id="KW-1185">Reference proteome</keyword>
<dbReference type="EC" id="3.1.3.70" evidence="4"/>
<dbReference type="PANTHER" id="PTHR10000">
    <property type="entry name" value="PHOSPHOSERINE PHOSPHATASE"/>
    <property type="match status" value="1"/>
</dbReference>
<dbReference type="NCBIfam" id="TIGR01484">
    <property type="entry name" value="HAD-SF-IIB"/>
    <property type="match status" value="1"/>
</dbReference>
<dbReference type="GeneID" id="84664598"/>
<keyword evidence="2 4" id="KW-0378">Hydrolase</keyword>
<evidence type="ECO:0000256" key="1">
    <source>
        <dbReference type="ARBA" id="ARBA00022723"/>
    </source>
</evidence>